<proteinExistence type="predicted"/>
<sequence>MMRIQTPFVQHPISALSLLQTILMTSATFDINIHQLMMVSDHLTTDECRRLSEALHMVHYQTEHPLTGKDELAVQCLDLLLHWDRHEGRGKTFLDLALRLKQIGRWDLADRLSMSVYHEQSEAVRKYFLEMPFKDLINMNSSLLAENRAAQQEWYESAMRVTSKSSNWTAFHTYSSVVIVISGAIVFFAVVCALASRSACVRRQYYDMRESFYRDFIGRNVPEENRYIIV</sequence>
<evidence type="ECO:0000313" key="3">
    <source>
        <dbReference type="EMBL" id="KAK2186275.1"/>
    </source>
</evidence>
<keyword evidence="4" id="KW-1185">Reference proteome</keyword>
<dbReference type="PROSITE" id="PS50017">
    <property type="entry name" value="DEATH_DOMAIN"/>
    <property type="match status" value="1"/>
</dbReference>
<feature type="domain" description="Death" evidence="2">
    <location>
        <begin position="59"/>
        <end position="116"/>
    </location>
</feature>
<evidence type="ECO:0000313" key="4">
    <source>
        <dbReference type="Proteomes" id="UP001209878"/>
    </source>
</evidence>
<protein>
    <recommendedName>
        <fullName evidence="2">Death domain-containing protein</fullName>
    </recommendedName>
</protein>
<evidence type="ECO:0000259" key="2">
    <source>
        <dbReference type="PROSITE" id="PS50017"/>
    </source>
</evidence>
<dbReference type="EMBL" id="JAODUO010000207">
    <property type="protein sequence ID" value="KAK2186275.1"/>
    <property type="molecule type" value="Genomic_DNA"/>
</dbReference>
<dbReference type="InterPro" id="IPR011029">
    <property type="entry name" value="DEATH-like_dom_sf"/>
</dbReference>
<accession>A0AAD9UEF6</accession>
<evidence type="ECO:0000256" key="1">
    <source>
        <dbReference type="SAM" id="Phobius"/>
    </source>
</evidence>
<dbReference type="Proteomes" id="UP001209878">
    <property type="component" value="Unassembled WGS sequence"/>
</dbReference>
<organism evidence="3 4">
    <name type="scientific">Ridgeia piscesae</name>
    <name type="common">Tubeworm</name>
    <dbReference type="NCBI Taxonomy" id="27915"/>
    <lineage>
        <taxon>Eukaryota</taxon>
        <taxon>Metazoa</taxon>
        <taxon>Spiralia</taxon>
        <taxon>Lophotrochozoa</taxon>
        <taxon>Annelida</taxon>
        <taxon>Polychaeta</taxon>
        <taxon>Sedentaria</taxon>
        <taxon>Canalipalpata</taxon>
        <taxon>Sabellida</taxon>
        <taxon>Siboglinidae</taxon>
        <taxon>Ridgeia</taxon>
    </lineage>
</organism>
<dbReference type="GO" id="GO:0007165">
    <property type="term" value="P:signal transduction"/>
    <property type="evidence" value="ECO:0007669"/>
    <property type="project" value="InterPro"/>
</dbReference>
<name>A0AAD9UEF6_RIDPI</name>
<feature type="transmembrane region" description="Helical" evidence="1">
    <location>
        <begin position="174"/>
        <end position="195"/>
    </location>
</feature>
<dbReference type="Gene3D" id="1.10.533.10">
    <property type="entry name" value="Death Domain, Fas"/>
    <property type="match status" value="1"/>
</dbReference>
<reference evidence="3" key="1">
    <citation type="journal article" date="2023" name="Mol. Biol. Evol.">
        <title>Third-Generation Sequencing Reveals the Adaptive Role of the Epigenome in Three Deep-Sea Polychaetes.</title>
        <authorList>
            <person name="Perez M."/>
            <person name="Aroh O."/>
            <person name="Sun Y."/>
            <person name="Lan Y."/>
            <person name="Juniper S.K."/>
            <person name="Young C.R."/>
            <person name="Angers B."/>
            <person name="Qian P.Y."/>
        </authorList>
    </citation>
    <scope>NUCLEOTIDE SEQUENCE</scope>
    <source>
        <strain evidence="3">R07B-5</strain>
    </source>
</reference>
<keyword evidence="1" id="KW-0472">Membrane</keyword>
<keyword evidence="1" id="KW-0812">Transmembrane</keyword>
<keyword evidence="1" id="KW-1133">Transmembrane helix</keyword>
<comment type="caution">
    <text evidence="3">The sequence shown here is derived from an EMBL/GenBank/DDBJ whole genome shotgun (WGS) entry which is preliminary data.</text>
</comment>
<gene>
    <name evidence="3" type="ORF">NP493_207g03053</name>
</gene>
<dbReference type="InterPro" id="IPR000488">
    <property type="entry name" value="Death_dom"/>
</dbReference>
<dbReference type="AlphaFoldDB" id="A0AAD9UEF6"/>